<evidence type="ECO:0000256" key="2">
    <source>
        <dbReference type="ARBA" id="ARBA00022553"/>
    </source>
</evidence>
<dbReference type="SMART" id="SM00823">
    <property type="entry name" value="PKS_PP"/>
    <property type="match status" value="1"/>
</dbReference>
<keyword evidence="4" id="KW-0511">Multifunctional enzyme</keyword>
<dbReference type="SUPFAM" id="SSF47336">
    <property type="entry name" value="ACP-like"/>
    <property type="match status" value="1"/>
</dbReference>
<feature type="region of interest" description="Disordered" evidence="5">
    <location>
        <begin position="213"/>
        <end position="242"/>
    </location>
</feature>
<dbReference type="PANTHER" id="PTHR43775">
    <property type="entry name" value="FATTY ACID SYNTHASE"/>
    <property type="match status" value="1"/>
</dbReference>
<keyword evidence="1" id="KW-0596">Phosphopantetheine</keyword>
<evidence type="ECO:0000259" key="6">
    <source>
        <dbReference type="PROSITE" id="PS50075"/>
    </source>
</evidence>
<keyword evidence="2" id="KW-0597">Phosphoprotein</keyword>
<keyword evidence="8" id="KW-1185">Reference proteome</keyword>
<feature type="compositionally biased region" description="Low complexity" evidence="5">
    <location>
        <begin position="220"/>
        <end position="231"/>
    </location>
</feature>
<evidence type="ECO:0000256" key="4">
    <source>
        <dbReference type="ARBA" id="ARBA00023268"/>
    </source>
</evidence>
<dbReference type="PROSITE" id="PS00012">
    <property type="entry name" value="PHOSPHOPANTETHEINE"/>
    <property type="match status" value="1"/>
</dbReference>
<feature type="domain" description="Carrier" evidence="6">
    <location>
        <begin position="99"/>
        <end position="174"/>
    </location>
</feature>
<dbReference type="Gene3D" id="1.10.1200.10">
    <property type="entry name" value="ACP-like"/>
    <property type="match status" value="1"/>
</dbReference>
<dbReference type="InterPro" id="IPR050091">
    <property type="entry name" value="PKS_NRPS_Biosynth_Enz"/>
</dbReference>
<evidence type="ECO:0000256" key="1">
    <source>
        <dbReference type="ARBA" id="ARBA00022450"/>
    </source>
</evidence>
<proteinExistence type="predicted"/>
<dbReference type="Pfam" id="PF00550">
    <property type="entry name" value="PP-binding"/>
    <property type="match status" value="1"/>
</dbReference>
<dbReference type="InterPro" id="IPR020806">
    <property type="entry name" value="PKS_PP-bd"/>
</dbReference>
<dbReference type="PROSITE" id="PS50075">
    <property type="entry name" value="CARRIER"/>
    <property type="match status" value="1"/>
</dbReference>
<dbReference type="InterPro" id="IPR009081">
    <property type="entry name" value="PP-bd_ACP"/>
</dbReference>
<dbReference type="SMART" id="SM01294">
    <property type="entry name" value="PKS_PP_betabranch"/>
    <property type="match status" value="1"/>
</dbReference>
<protein>
    <recommendedName>
        <fullName evidence="6">Carrier domain-containing protein</fullName>
    </recommendedName>
</protein>
<comment type="caution">
    <text evidence="7">The sequence shown here is derived from an EMBL/GenBank/DDBJ whole genome shotgun (WGS) entry which is preliminary data.</text>
</comment>
<reference evidence="7 8" key="1">
    <citation type="submission" date="2020-04" db="EMBL/GenBank/DDBJ databases">
        <title>Phylogenetic Diversity and Antibacterial Activity against Ralstonia solanacearum of Endophytic Actinomycete Isolated from Moss.</title>
        <authorList>
            <person name="Zhuang X."/>
        </authorList>
    </citation>
    <scope>NUCLEOTIDE SEQUENCE [LARGE SCALE GENOMIC DNA]</scope>
    <source>
        <strain evidence="7 8">LD120</strain>
    </source>
</reference>
<evidence type="ECO:0000313" key="7">
    <source>
        <dbReference type="EMBL" id="NKI45063.1"/>
    </source>
</evidence>
<accession>A0ABX1HAI5</accession>
<evidence type="ECO:0000256" key="5">
    <source>
        <dbReference type="SAM" id="MobiDB-lite"/>
    </source>
</evidence>
<gene>
    <name evidence="7" type="ORF">HFV08_28260</name>
</gene>
<keyword evidence="3" id="KW-0808">Transferase</keyword>
<evidence type="ECO:0000313" key="8">
    <source>
        <dbReference type="Proteomes" id="UP000772196"/>
    </source>
</evidence>
<dbReference type="PANTHER" id="PTHR43775:SF51">
    <property type="entry name" value="INACTIVE PHENOLPHTHIOCEROL SYNTHESIS POLYKETIDE SYNTHASE TYPE I PKS1-RELATED"/>
    <property type="match status" value="1"/>
</dbReference>
<dbReference type="InterPro" id="IPR006162">
    <property type="entry name" value="Ppantetheine_attach_site"/>
</dbReference>
<dbReference type="Gene3D" id="3.40.50.720">
    <property type="entry name" value="NAD(P)-binding Rossmann-like Domain"/>
    <property type="match status" value="1"/>
</dbReference>
<organism evidence="7 8">
    <name type="scientific">Streptomyces physcomitrii</name>
    <dbReference type="NCBI Taxonomy" id="2724184"/>
    <lineage>
        <taxon>Bacteria</taxon>
        <taxon>Bacillati</taxon>
        <taxon>Actinomycetota</taxon>
        <taxon>Actinomycetes</taxon>
        <taxon>Kitasatosporales</taxon>
        <taxon>Streptomycetaceae</taxon>
        <taxon>Streptomyces</taxon>
    </lineage>
</organism>
<dbReference type="EMBL" id="JAAWWP010000026">
    <property type="protein sequence ID" value="NKI45063.1"/>
    <property type="molecule type" value="Genomic_DNA"/>
</dbReference>
<name>A0ABX1HAI5_9ACTN</name>
<dbReference type="InterPro" id="IPR036736">
    <property type="entry name" value="ACP-like_sf"/>
</dbReference>
<evidence type="ECO:0000256" key="3">
    <source>
        <dbReference type="ARBA" id="ARBA00022679"/>
    </source>
</evidence>
<sequence length="261" mass="28079">MVSAEGAGELERHGLRLMDPGRALAGLERALGAGEGVVVVADVDWERFVPAFTSRRPSPLLTGLAPAAEDTGAPEASAQDAAARLLARLAGKPESERRRALRELVRELAARVLHRSSDRPVDNDRSFQEVGFDSLTAVELRNLLNAETGLRLPSTLVFDHPTPRHLAELLHTELFPEPEAAHEEQLRQKLDRIPFARWKDSGLLAAVLSLAEEGEPGRSGQAATAQGAPGPRQDSAPEDDEAIHAMEIDDLVELAMGDGAP</sequence>
<dbReference type="Proteomes" id="UP000772196">
    <property type="component" value="Unassembled WGS sequence"/>
</dbReference>